<sequence length="76" mass="8699">MPKLYNATTGAELGEITDEQLEFLQDQLEEESAEDQDYYINQETLEYFAEQGADRALIDLLQAALAGRAEIDIRWD</sequence>
<gene>
    <name evidence="1" type="ordered locus">Mesil_0278</name>
</gene>
<accession>D7BHI2</accession>
<dbReference type="AlphaFoldDB" id="D7BHI2"/>
<dbReference type="RefSeq" id="WP_013156827.1">
    <property type="nucleotide sequence ID" value="NC_014212.1"/>
</dbReference>
<dbReference type="eggNOG" id="COG0707">
    <property type="taxonomic scope" value="Bacteria"/>
</dbReference>
<dbReference type="OrthoDB" id="26322at2"/>
<dbReference type="HOGENOM" id="CLU_2650225_0_0_0"/>
<reference evidence="1 2" key="1">
    <citation type="journal article" date="2010" name="Stand. Genomic Sci.">
        <title>Complete genome sequence of Meiothermus silvanus type strain (VI-R2).</title>
        <authorList>
            <person name="Sikorski J."/>
            <person name="Tindall B.J."/>
            <person name="Lowry S."/>
            <person name="Lucas S."/>
            <person name="Nolan M."/>
            <person name="Copeland A."/>
            <person name="Glavina Del Rio T."/>
            <person name="Tice H."/>
            <person name="Cheng J.F."/>
            <person name="Han C."/>
            <person name="Pitluck S."/>
            <person name="Liolios K."/>
            <person name="Ivanova N."/>
            <person name="Mavromatis K."/>
            <person name="Mikhailova N."/>
            <person name="Pati A."/>
            <person name="Goodwin L."/>
            <person name="Chen A."/>
            <person name="Palaniappan K."/>
            <person name="Land M."/>
            <person name="Hauser L."/>
            <person name="Chang Y.J."/>
            <person name="Jeffries C.D."/>
            <person name="Rohde M."/>
            <person name="Goker M."/>
            <person name="Woyke T."/>
            <person name="Bristow J."/>
            <person name="Eisen J.A."/>
            <person name="Markowitz V."/>
            <person name="Hugenholtz P."/>
            <person name="Kyrpides N.C."/>
            <person name="Klenk H.P."/>
            <person name="Lapidus A."/>
        </authorList>
    </citation>
    <scope>NUCLEOTIDE SEQUENCE [LARGE SCALE GENOMIC DNA]</scope>
    <source>
        <strain evidence="2">ATCC 700542 / DSM 9946 / VI-R2</strain>
    </source>
</reference>
<keyword evidence="2" id="KW-1185">Reference proteome</keyword>
<protein>
    <submittedName>
        <fullName evidence="1">Monogalactosyldiacylglycerol synthase</fullName>
    </submittedName>
</protein>
<organism evidence="1 2">
    <name type="scientific">Allomeiothermus silvanus (strain ATCC 700542 / DSM 9946 / NBRC 106475 / NCIMB 13440 / VI-R2)</name>
    <name type="common">Thermus silvanus</name>
    <dbReference type="NCBI Taxonomy" id="526227"/>
    <lineage>
        <taxon>Bacteria</taxon>
        <taxon>Thermotogati</taxon>
        <taxon>Deinococcota</taxon>
        <taxon>Deinococci</taxon>
        <taxon>Thermales</taxon>
        <taxon>Thermaceae</taxon>
        <taxon>Allomeiothermus</taxon>
    </lineage>
</organism>
<proteinExistence type="predicted"/>
<dbReference type="Proteomes" id="UP000001916">
    <property type="component" value="Chromosome"/>
</dbReference>
<dbReference type="EMBL" id="CP002042">
    <property type="protein sequence ID" value="ADH62220.1"/>
    <property type="molecule type" value="Genomic_DNA"/>
</dbReference>
<evidence type="ECO:0000313" key="2">
    <source>
        <dbReference type="Proteomes" id="UP000001916"/>
    </source>
</evidence>
<evidence type="ECO:0000313" key="1">
    <source>
        <dbReference type="EMBL" id="ADH62220.1"/>
    </source>
</evidence>
<dbReference type="KEGG" id="msv:Mesil_0278"/>
<name>D7BHI2_ALLS1</name>